<name>A0A843WRB0_COLES</name>
<gene>
    <name evidence="4" type="ORF">Taro_046086</name>
</gene>
<dbReference type="Pfam" id="PF04784">
    <property type="entry name" value="DUF547"/>
    <property type="match status" value="1"/>
</dbReference>
<accession>A0A843WRB0</accession>
<organism evidence="4 5">
    <name type="scientific">Colocasia esculenta</name>
    <name type="common">Wild taro</name>
    <name type="synonym">Arum esculentum</name>
    <dbReference type="NCBI Taxonomy" id="4460"/>
    <lineage>
        <taxon>Eukaryota</taxon>
        <taxon>Viridiplantae</taxon>
        <taxon>Streptophyta</taxon>
        <taxon>Embryophyta</taxon>
        <taxon>Tracheophyta</taxon>
        <taxon>Spermatophyta</taxon>
        <taxon>Magnoliopsida</taxon>
        <taxon>Liliopsida</taxon>
        <taxon>Araceae</taxon>
        <taxon>Aroideae</taxon>
        <taxon>Colocasieae</taxon>
        <taxon>Colocasia</taxon>
    </lineage>
</organism>
<reference evidence="4" key="1">
    <citation type="submission" date="2017-07" db="EMBL/GenBank/DDBJ databases">
        <title>Taro Niue Genome Assembly and Annotation.</title>
        <authorList>
            <person name="Atibalentja N."/>
            <person name="Keating K."/>
            <person name="Fields C.J."/>
        </authorList>
    </citation>
    <scope>NUCLEOTIDE SEQUENCE</scope>
    <source>
        <strain evidence="4">Niue_2</strain>
        <tissue evidence="4">Leaf</tissue>
    </source>
</reference>
<sequence>MGGGVEKVSAAGREVDKLSTMARTVRGGRRFVDGDSRGGVSHRVQGLGVDSAQAEEVSTIGGGVEESEMACSLKSLEVTTLSGMTTEELAESGEDATDMPGISCQRLQYLFSPLPYVSRWYPVWLQITSGYAKLVAKALPALLSCKHYSALCISSCVFLSQPETELLKEIAALELEVLHLERYLLSLYKAAFDHQLAASGVKEQPCESTSTSPAESSLKESRVKEKCESKLGNFYQPSTCTKSCNSIMDKSCIPEDIQMKSEFNFQHHGEDPRNNLCGSEDGTTPPTGKQSGDCTKPTSRHRHRSLAEHLGSSITDCVFKTPGKLSEEIIKCISSIYNKLAEQIVPQMDFSASPISSISSSSTFSPRDTHDTWSPNYHYEFILSPYRSKVPKDRQGPYTKMVEIHKICIDDDRFDYAVKMLQNFRALIGQLEVVDPTKMEHEEKLAFWINIHNALVMHAYLAYGLHHNQMKSTPSIMKAAYNVGGTSINAQEIQSSIFCCLSHHTELRLQKLFSQKLMKRRGKHPYALDQAEPLVHFALCMGAYSDPAVRIYTAKNVLEELELAKDEFIQSNVLVRKEAKIILPKVLRYYAGDAAMDFPAILQMAQACMPETQQKAMQICLKGRPKRCVEWSSYKSDFRYIIHDNVVKE</sequence>
<dbReference type="PANTHER" id="PTHR23054:SF15">
    <property type="entry name" value="OS08G0515700 PROTEIN"/>
    <property type="match status" value="1"/>
</dbReference>
<feature type="domain" description="Ternary complex factor MIP1 leucine-zipper" evidence="3">
    <location>
        <begin position="137"/>
        <end position="193"/>
    </location>
</feature>
<protein>
    <recommendedName>
        <fullName evidence="6">DUF547 domain-containing protein</fullName>
    </recommendedName>
</protein>
<dbReference type="InterPro" id="IPR025757">
    <property type="entry name" value="MIP1_Leuzipper"/>
</dbReference>
<evidence type="ECO:0000256" key="1">
    <source>
        <dbReference type="SAM" id="MobiDB-lite"/>
    </source>
</evidence>
<feature type="compositionally biased region" description="Polar residues" evidence="1">
    <location>
        <begin position="281"/>
        <end position="297"/>
    </location>
</feature>
<feature type="region of interest" description="Disordered" evidence="1">
    <location>
        <begin position="268"/>
        <end position="305"/>
    </location>
</feature>
<keyword evidence="5" id="KW-1185">Reference proteome</keyword>
<evidence type="ECO:0008006" key="6">
    <source>
        <dbReference type="Google" id="ProtNLM"/>
    </source>
</evidence>
<comment type="caution">
    <text evidence="4">The sequence shown here is derived from an EMBL/GenBank/DDBJ whole genome shotgun (WGS) entry which is preliminary data.</text>
</comment>
<dbReference type="EMBL" id="NMUH01005586">
    <property type="protein sequence ID" value="MQM13162.1"/>
    <property type="molecule type" value="Genomic_DNA"/>
</dbReference>
<evidence type="ECO:0000259" key="3">
    <source>
        <dbReference type="Pfam" id="PF14389"/>
    </source>
</evidence>
<evidence type="ECO:0000259" key="2">
    <source>
        <dbReference type="Pfam" id="PF04784"/>
    </source>
</evidence>
<proteinExistence type="predicted"/>
<evidence type="ECO:0000313" key="4">
    <source>
        <dbReference type="EMBL" id="MQM13162.1"/>
    </source>
</evidence>
<dbReference type="InterPro" id="IPR006869">
    <property type="entry name" value="DUF547"/>
</dbReference>
<dbReference type="OrthoDB" id="418495at2759"/>
<dbReference type="Pfam" id="PF14389">
    <property type="entry name" value="Lzipper-MIP1"/>
    <property type="match status" value="1"/>
</dbReference>
<feature type="domain" description="DUF547" evidence="2">
    <location>
        <begin position="437"/>
        <end position="569"/>
    </location>
</feature>
<dbReference type="PANTHER" id="PTHR23054">
    <property type="entry name" value="TERNARY COMPLEX FACTOR MIP1, LEUCINE-ZIPPER-RELATED"/>
    <property type="match status" value="1"/>
</dbReference>
<dbReference type="Proteomes" id="UP000652761">
    <property type="component" value="Unassembled WGS sequence"/>
</dbReference>
<evidence type="ECO:0000313" key="5">
    <source>
        <dbReference type="Proteomes" id="UP000652761"/>
    </source>
</evidence>
<dbReference type="AlphaFoldDB" id="A0A843WRB0"/>